<dbReference type="AlphaFoldDB" id="A0ABD2QGA6"/>
<dbReference type="EMBL" id="JBJKFK010000237">
    <property type="protein sequence ID" value="KAL3318500.1"/>
    <property type="molecule type" value="Genomic_DNA"/>
</dbReference>
<evidence type="ECO:0000259" key="1">
    <source>
        <dbReference type="Pfam" id="PF17919"/>
    </source>
</evidence>
<proteinExistence type="predicted"/>
<protein>
    <recommendedName>
        <fullName evidence="1">Reverse transcriptase/retrotransposon-derived protein RNase H-like domain-containing protein</fullName>
    </recommendedName>
</protein>
<evidence type="ECO:0000313" key="3">
    <source>
        <dbReference type="Proteomes" id="UP001626550"/>
    </source>
</evidence>
<gene>
    <name evidence="2" type="ORF">Ciccas_002842</name>
</gene>
<dbReference type="InterPro" id="IPR041577">
    <property type="entry name" value="RT_RNaseH_2"/>
</dbReference>
<name>A0ABD2QGA6_9PLAT</name>
<keyword evidence="3" id="KW-1185">Reference proteome</keyword>
<organism evidence="2 3">
    <name type="scientific">Cichlidogyrus casuarinus</name>
    <dbReference type="NCBI Taxonomy" id="1844966"/>
    <lineage>
        <taxon>Eukaryota</taxon>
        <taxon>Metazoa</taxon>
        <taxon>Spiralia</taxon>
        <taxon>Lophotrochozoa</taxon>
        <taxon>Platyhelminthes</taxon>
        <taxon>Monogenea</taxon>
        <taxon>Monopisthocotylea</taxon>
        <taxon>Dactylogyridea</taxon>
        <taxon>Ancyrocephalidae</taxon>
        <taxon>Cichlidogyrus</taxon>
    </lineage>
</organism>
<evidence type="ECO:0000313" key="2">
    <source>
        <dbReference type="EMBL" id="KAL3318500.1"/>
    </source>
</evidence>
<reference evidence="2 3" key="1">
    <citation type="submission" date="2024-11" db="EMBL/GenBank/DDBJ databases">
        <title>Adaptive evolution of stress response genes in parasites aligns with host niche diversity.</title>
        <authorList>
            <person name="Hahn C."/>
            <person name="Resl P."/>
        </authorList>
    </citation>
    <scope>NUCLEOTIDE SEQUENCE [LARGE SCALE GENOMIC DNA]</scope>
    <source>
        <strain evidence="2">EGGRZ-B1_66</strain>
        <tissue evidence="2">Body</tissue>
    </source>
</reference>
<dbReference type="InterPro" id="IPR043502">
    <property type="entry name" value="DNA/RNA_pol_sf"/>
</dbReference>
<dbReference type="Proteomes" id="UP001626550">
    <property type="component" value="Unassembled WGS sequence"/>
</dbReference>
<feature type="domain" description="Reverse transcriptase/retrotransposon-derived protein RNase H-like" evidence="1">
    <location>
        <begin position="196"/>
        <end position="262"/>
    </location>
</feature>
<sequence length="275" mass="31095">MSMPSTSQPTPTGLRNPFALRYEVPLVNSRTETPVRQAGSLLPPNALTDEQLLQLTPEERQPSSPRTHTKLLEPTYSIIIKNRTPSADSLAQFQWNEREAYRPQVQRMRALADNVPMDFALRFMAASRLPPNLQMYLRGRTGVSFLNQQSAFRRAELHEISTGQSNPFGDLAKNGRFVDTTRIEETSSGPVRWGPADDDREFRLVCDASNVGIGGCVEQIVPNSPEPLAHFSRNLHDAETRYKTFGRELLAVDQREKFRRYTSFGEENSPFVRGS</sequence>
<dbReference type="SUPFAM" id="SSF56672">
    <property type="entry name" value="DNA/RNA polymerases"/>
    <property type="match status" value="1"/>
</dbReference>
<comment type="caution">
    <text evidence="2">The sequence shown here is derived from an EMBL/GenBank/DDBJ whole genome shotgun (WGS) entry which is preliminary data.</text>
</comment>
<accession>A0ABD2QGA6</accession>
<dbReference type="Pfam" id="PF17919">
    <property type="entry name" value="RT_RNaseH_2"/>
    <property type="match status" value="1"/>
</dbReference>